<sequence>MAFELTGRWIWDSWYIDDGSNFHMFFLNAPRDPGDPEARHRHARIGHAVSQDLVDWTDLGPAIEPGDSGAFDETATWTGSVVEDPAGGWVLFYTGARLADPGSRVSVQSIGTARSDDLVTWTKADEPHVEADSRWYETASTSADGGEAWRDPWVFRRDGAWHMLITATAREGADPLQRGVIGHATSSDLHAWQVQPPLTRPGGFSQLEVANLASLDDRMVLLFSSFATDLHGDRAGSEGGIWAIDLDHGVADIDLTAAYLVLPERYYCGHLVHDRTGRPVMMAFEGTGADGRFRGRIADPIPLRRGGSGRIEAVESPWR</sequence>
<keyword evidence="3" id="KW-0378">Hydrolase</keyword>
<dbReference type="Proteomes" id="UP001157034">
    <property type="component" value="Unassembled WGS sequence"/>
</dbReference>
<dbReference type="InterPro" id="IPR023296">
    <property type="entry name" value="Glyco_hydro_beta-prop_sf"/>
</dbReference>
<keyword evidence="7" id="KW-1185">Reference proteome</keyword>
<dbReference type="SUPFAM" id="SSF75005">
    <property type="entry name" value="Arabinanase/levansucrase/invertase"/>
    <property type="match status" value="1"/>
</dbReference>
<dbReference type="EMBL" id="BSVB01000001">
    <property type="protein sequence ID" value="GMA94948.1"/>
    <property type="molecule type" value="Genomic_DNA"/>
</dbReference>
<dbReference type="PANTHER" id="PTHR43101">
    <property type="entry name" value="BETA-FRUCTOSIDASE"/>
    <property type="match status" value="1"/>
</dbReference>
<dbReference type="InterPro" id="IPR051214">
    <property type="entry name" value="GH32_Enzymes"/>
</dbReference>
<comment type="similarity">
    <text evidence="1">Belongs to the glycosyl hydrolase 32 family.</text>
</comment>
<dbReference type="Pfam" id="PF00251">
    <property type="entry name" value="Glyco_hydro_32N"/>
    <property type="match status" value="1"/>
</dbReference>
<dbReference type="PANTHER" id="PTHR43101:SF1">
    <property type="entry name" value="BETA-FRUCTOSIDASE"/>
    <property type="match status" value="1"/>
</dbReference>
<evidence type="ECO:0000313" key="6">
    <source>
        <dbReference type="EMBL" id="GMA94948.1"/>
    </source>
</evidence>
<evidence type="ECO:0000259" key="5">
    <source>
        <dbReference type="Pfam" id="PF00251"/>
    </source>
</evidence>
<evidence type="ECO:0000256" key="1">
    <source>
        <dbReference type="ARBA" id="ARBA00009902"/>
    </source>
</evidence>
<organism evidence="6 7">
    <name type="scientific">Pseudolysinimonas kribbensis</name>
    <dbReference type="NCBI Taxonomy" id="433641"/>
    <lineage>
        <taxon>Bacteria</taxon>
        <taxon>Bacillati</taxon>
        <taxon>Actinomycetota</taxon>
        <taxon>Actinomycetes</taxon>
        <taxon>Micrococcales</taxon>
        <taxon>Microbacteriaceae</taxon>
        <taxon>Pseudolysinimonas</taxon>
    </lineage>
</organism>
<dbReference type="CDD" id="cd18609">
    <property type="entry name" value="GH32-like"/>
    <property type="match status" value="1"/>
</dbReference>
<evidence type="ECO:0000256" key="4">
    <source>
        <dbReference type="ARBA" id="ARBA00023295"/>
    </source>
</evidence>
<evidence type="ECO:0000256" key="2">
    <source>
        <dbReference type="ARBA" id="ARBA00012758"/>
    </source>
</evidence>
<gene>
    <name evidence="6" type="ORF">GCM10025881_17720</name>
</gene>
<feature type="domain" description="Glycosyl hydrolase family 32 N-terminal" evidence="5">
    <location>
        <begin position="20"/>
        <end position="229"/>
    </location>
</feature>
<dbReference type="SMART" id="SM00640">
    <property type="entry name" value="Glyco_32"/>
    <property type="match status" value="1"/>
</dbReference>
<dbReference type="EC" id="3.2.1.26" evidence="2"/>
<dbReference type="Gene3D" id="2.115.10.20">
    <property type="entry name" value="Glycosyl hydrolase domain, family 43"/>
    <property type="match status" value="1"/>
</dbReference>
<evidence type="ECO:0000256" key="3">
    <source>
        <dbReference type="ARBA" id="ARBA00022801"/>
    </source>
</evidence>
<proteinExistence type="inferred from homology"/>
<protein>
    <recommendedName>
        <fullName evidence="2">beta-fructofuranosidase</fullName>
        <ecNumber evidence="2">3.2.1.26</ecNumber>
    </recommendedName>
</protein>
<reference evidence="7" key="1">
    <citation type="journal article" date="2019" name="Int. J. Syst. Evol. Microbiol.">
        <title>The Global Catalogue of Microorganisms (GCM) 10K type strain sequencing project: providing services to taxonomists for standard genome sequencing and annotation.</title>
        <authorList>
            <consortium name="The Broad Institute Genomics Platform"/>
            <consortium name="The Broad Institute Genome Sequencing Center for Infectious Disease"/>
            <person name="Wu L."/>
            <person name="Ma J."/>
        </authorList>
    </citation>
    <scope>NUCLEOTIDE SEQUENCE [LARGE SCALE GENOMIC DNA]</scope>
    <source>
        <strain evidence="7">NBRC 108894</strain>
    </source>
</reference>
<comment type="caution">
    <text evidence="6">The sequence shown here is derived from an EMBL/GenBank/DDBJ whole genome shotgun (WGS) entry which is preliminary data.</text>
</comment>
<dbReference type="RefSeq" id="WP_284253810.1">
    <property type="nucleotide sequence ID" value="NZ_BAAAQO010000002.1"/>
</dbReference>
<dbReference type="InterPro" id="IPR013148">
    <property type="entry name" value="Glyco_hydro_32_N"/>
</dbReference>
<name>A0ABQ6K2U3_9MICO</name>
<dbReference type="InterPro" id="IPR001362">
    <property type="entry name" value="Glyco_hydro_32"/>
</dbReference>
<accession>A0ABQ6K2U3</accession>
<evidence type="ECO:0000313" key="7">
    <source>
        <dbReference type="Proteomes" id="UP001157034"/>
    </source>
</evidence>
<keyword evidence="4" id="KW-0326">Glycosidase</keyword>